<dbReference type="InterPro" id="IPR038765">
    <property type="entry name" value="Papain-like_cys_pep_sf"/>
</dbReference>
<protein>
    <submittedName>
        <fullName evidence="7">Peptidoglycan-binding protein</fullName>
    </submittedName>
</protein>
<dbReference type="InterPro" id="IPR002477">
    <property type="entry name" value="Peptidoglycan-bd-like"/>
</dbReference>
<dbReference type="InterPro" id="IPR036365">
    <property type="entry name" value="PGBD-like_sf"/>
</dbReference>
<keyword evidence="5" id="KW-0732">Signal</keyword>
<dbReference type="PANTHER" id="PTHR47359">
    <property type="entry name" value="PEPTIDOGLYCAN DL-ENDOPEPTIDASE CWLO"/>
    <property type="match status" value="1"/>
</dbReference>
<feature type="domain" description="NlpC/P60" evidence="6">
    <location>
        <begin position="207"/>
        <end position="361"/>
    </location>
</feature>
<dbReference type="PANTHER" id="PTHR47359:SF3">
    <property type="entry name" value="NLP_P60 DOMAIN-CONTAINING PROTEIN-RELATED"/>
    <property type="match status" value="1"/>
</dbReference>
<evidence type="ECO:0000256" key="2">
    <source>
        <dbReference type="ARBA" id="ARBA00022670"/>
    </source>
</evidence>
<evidence type="ECO:0000256" key="1">
    <source>
        <dbReference type="ARBA" id="ARBA00007074"/>
    </source>
</evidence>
<dbReference type="SUPFAM" id="SSF54001">
    <property type="entry name" value="Cysteine proteinases"/>
    <property type="match status" value="1"/>
</dbReference>
<dbReference type="SUPFAM" id="SSF47090">
    <property type="entry name" value="PGBD-like"/>
    <property type="match status" value="2"/>
</dbReference>
<dbReference type="Proteomes" id="UP001596435">
    <property type="component" value="Unassembled WGS sequence"/>
</dbReference>
<dbReference type="Pfam" id="PF00877">
    <property type="entry name" value="NLPC_P60"/>
    <property type="match status" value="1"/>
</dbReference>
<dbReference type="InterPro" id="IPR036366">
    <property type="entry name" value="PGBDSf"/>
</dbReference>
<dbReference type="InterPro" id="IPR051794">
    <property type="entry name" value="PG_Endopeptidase_C40"/>
</dbReference>
<name>A0ABW2FWG8_9ACTN</name>
<feature type="signal peptide" evidence="5">
    <location>
        <begin position="1"/>
        <end position="34"/>
    </location>
</feature>
<keyword evidence="2" id="KW-0645">Protease</keyword>
<evidence type="ECO:0000256" key="4">
    <source>
        <dbReference type="ARBA" id="ARBA00022807"/>
    </source>
</evidence>
<organism evidence="7 8">
    <name type="scientific">Kitasatospora paranensis</name>
    <dbReference type="NCBI Taxonomy" id="258053"/>
    <lineage>
        <taxon>Bacteria</taxon>
        <taxon>Bacillati</taxon>
        <taxon>Actinomycetota</taxon>
        <taxon>Actinomycetes</taxon>
        <taxon>Kitasatosporales</taxon>
        <taxon>Streptomycetaceae</taxon>
        <taxon>Kitasatospora</taxon>
    </lineage>
</organism>
<comment type="caution">
    <text evidence="7">The sequence shown here is derived from an EMBL/GenBank/DDBJ whole genome shotgun (WGS) entry which is preliminary data.</text>
</comment>
<dbReference type="InterPro" id="IPR000064">
    <property type="entry name" value="NLP_P60_dom"/>
</dbReference>
<dbReference type="Pfam" id="PF01471">
    <property type="entry name" value="PG_binding_1"/>
    <property type="match status" value="2"/>
</dbReference>
<evidence type="ECO:0000313" key="7">
    <source>
        <dbReference type="EMBL" id="MFC7180464.1"/>
    </source>
</evidence>
<proteinExistence type="inferred from homology"/>
<dbReference type="Gene3D" id="1.10.101.10">
    <property type="entry name" value="PGBD-like superfamily/PGBD"/>
    <property type="match status" value="2"/>
</dbReference>
<evidence type="ECO:0000313" key="8">
    <source>
        <dbReference type="Proteomes" id="UP001596435"/>
    </source>
</evidence>
<evidence type="ECO:0000259" key="6">
    <source>
        <dbReference type="PROSITE" id="PS51935"/>
    </source>
</evidence>
<sequence length="361" mass="37511">MRLKGPRLRTAVRALAVALGTGLLAVATTNSAYAAGTVPQRLNLNLPSCPSVVKQGENDGCVTELQTLLNQRGAALTVDGDFGAATLAAVKAFQTAKGLGADGQVGSLTRAALYYVDPAVPIDLGALTCPVDLHAGENDGCVTELQNLLNQHGAALTVNHTFDTATTTAVTAYQTSASLPATGVVDPATKAKLYGRPAPQTPPDLGTGRYSAVVTMAQASLDSNIPYVWAGGHEDQDFGPSIGSCENYGGDIQPCPADHTVGLDCSGFTRWLYWRAGAGDIGSTTKDQIVNPRLQTVSLANAVPGDLVFFGTLPITPHHVGVYTGTVNGVPMMIDEPYTGTYVRYEPVSSASGLMGYYHVG</sequence>
<evidence type="ECO:0000256" key="3">
    <source>
        <dbReference type="ARBA" id="ARBA00022801"/>
    </source>
</evidence>
<comment type="similarity">
    <text evidence="1">Belongs to the peptidase C40 family.</text>
</comment>
<accession>A0ABW2FWG8</accession>
<dbReference type="Gene3D" id="3.90.1720.10">
    <property type="entry name" value="endopeptidase domain like (from Nostoc punctiforme)"/>
    <property type="match status" value="1"/>
</dbReference>
<reference evidence="8" key="1">
    <citation type="journal article" date="2019" name="Int. J. Syst. Evol. Microbiol.">
        <title>The Global Catalogue of Microorganisms (GCM) 10K type strain sequencing project: providing services to taxonomists for standard genome sequencing and annotation.</title>
        <authorList>
            <consortium name="The Broad Institute Genomics Platform"/>
            <consortium name="The Broad Institute Genome Sequencing Center for Infectious Disease"/>
            <person name="Wu L."/>
            <person name="Ma J."/>
        </authorList>
    </citation>
    <scope>NUCLEOTIDE SEQUENCE [LARGE SCALE GENOMIC DNA]</scope>
    <source>
        <strain evidence="8">CGMCC 1.12859</strain>
    </source>
</reference>
<dbReference type="RefSeq" id="WP_345708734.1">
    <property type="nucleotide sequence ID" value="NZ_BAABKV010000001.1"/>
</dbReference>
<evidence type="ECO:0000256" key="5">
    <source>
        <dbReference type="SAM" id="SignalP"/>
    </source>
</evidence>
<keyword evidence="3" id="KW-0378">Hydrolase</keyword>
<keyword evidence="4" id="KW-0788">Thiol protease</keyword>
<feature type="chain" id="PRO_5046086250" evidence="5">
    <location>
        <begin position="35"/>
        <end position="361"/>
    </location>
</feature>
<dbReference type="PROSITE" id="PS51935">
    <property type="entry name" value="NLPC_P60"/>
    <property type="match status" value="1"/>
</dbReference>
<dbReference type="EMBL" id="JBHTAJ010000020">
    <property type="protein sequence ID" value="MFC7180464.1"/>
    <property type="molecule type" value="Genomic_DNA"/>
</dbReference>
<keyword evidence="8" id="KW-1185">Reference proteome</keyword>
<gene>
    <name evidence="7" type="ORF">ACFQMG_12955</name>
</gene>